<dbReference type="Proteomes" id="UP000215596">
    <property type="component" value="Unassembled WGS sequence"/>
</dbReference>
<dbReference type="PANTHER" id="PTHR48413">
    <property type="match status" value="1"/>
</dbReference>
<evidence type="ECO:0000256" key="1">
    <source>
        <dbReference type="ARBA" id="ARBA00010424"/>
    </source>
</evidence>
<comment type="similarity">
    <text evidence="1">Belongs to the phosphosulfolactate synthase family.</text>
</comment>
<dbReference type="OrthoDB" id="7809088at2"/>
<gene>
    <name evidence="2" type="ORF">CHH67_11565</name>
</gene>
<dbReference type="EMBL" id="NPBY01000036">
    <property type="protein sequence ID" value="PAD76553.1"/>
    <property type="molecule type" value="Genomic_DNA"/>
</dbReference>
<dbReference type="SUPFAM" id="SSF102110">
    <property type="entry name" value="(2r)-phospho-3-sulfolactate synthase ComA"/>
    <property type="match status" value="1"/>
</dbReference>
<dbReference type="PANTHER" id="PTHR48413:SF1">
    <property type="entry name" value="PROTEIN HEAT-STRESS-ASSOCIATED 32"/>
    <property type="match status" value="1"/>
</dbReference>
<protein>
    <submittedName>
        <fullName evidence="2">Phosphosulfolactate synthase</fullName>
    </submittedName>
</protein>
<dbReference type="InterPro" id="IPR036112">
    <property type="entry name" value="ComA_synth_sf"/>
</dbReference>
<dbReference type="AlphaFoldDB" id="A0A268ETT8"/>
<evidence type="ECO:0000313" key="2">
    <source>
        <dbReference type="EMBL" id="PAD76553.1"/>
    </source>
</evidence>
<dbReference type="InterPro" id="IPR003830">
    <property type="entry name" value="ComA_synth"/>
</dbReference>
<dbReference type="Pfam" id="PF02679">
    <property type="entry name" value="ComA"/>
    <property type="match status" value="1"/>
</dbReference>
<accession>A0A268ETT8</accession>
<sequence length="254" mass="28802">MRNTGLHLPERQSKPRQSGLTVLIDNGVPLQFFRDTLESAAAYIDFIKFGWGTSLVTPQLEQKIAILRDHQVEFFFGGTLFEKYLSQRKLEDYRDFCLRCKATYIEISNGTLPISNREKANYIKQFSDDFLIMSEVGHKDDEVSETLTSSEWIESILEDLDAGAYKVITEARESGTSGICHSTGEMRLDIINDIVESGISLDRIIFEAPNKRMQTCFIQLVGSDVNLANIPFSDPISLETLRLGLRSDTFYTFA</sequence>
<name>A0A268ETT8_9BACL</name>
<dbReference type="InterPro" id="IPR013785">
    <property type="entry name" value="Aldolase_TIM"/>
</dbReference>
<dbReference type="RefSeq" id="WP_095265344.1">
    <property type="nucleotide sequence ID" value="NZ_NPBY01000036.1"/>
</dbReference>
<comment type="caution">
    <text evidence="2">The sequence shown here is derived from an EMBL/GenBank/DDBJ whole genome shotgun (WGS) entry which is preliminary data.</text>
</comment>
<evidence type="ECO:0000313" key="3">
    <source>
        <dbReference type="Proteomes" id="UP000215596"/>
    </source>
</evidence>
<proteinExistence type="inferred from homology"/>
<reference evidence="2 3" key="1">
    <citation type="submission" date="2017-07" db="EMBL/GenBank/DDBJ databases">
        <title>Isolation and whole genome analysis of endospore-forming bacteria from heroin.</title>
        <authorList>
            <person name="Kalinowski J."/>
            <person name="Ahrens B."/>
            <person name="Al-Dilaimi A."/>
            <person name="Winkler A."/>
            <person name="Wibberg D."/>
            <person name="Schleenbecker U."/>
            <person name="Ruckert C."/>
            <person name="Wolfel R."/>
            <person name="Grass G."/>
        </authorList>
    </citation>
    <scope>NUCLEOTIDE SEQUENCE [LARGE SCALE GENOMIC DNA]</scope>
    <source>
        <strain evidence="2 3">7537-G1</strain>
    </source>
</reference>
<dbReference type="Gene3D" id="3.20.20.70">
    <property type="entry name" value="Aldolase class I"/>
    <property type="match status" value="1"/>
</dbReference>
<organism evidence="2 3">
    <name type="scientific">Paenibacillus campinasensis</name>
    <dbReference type="NCBI Taxonomy" id="66347"/>
    <lineage>
        <taxon>Bacteria</taxon>
        <taxon>Bacillati</taxon>
        <taxon>Bacillota</taxon>
        <taxon>Bacilli</taxon>
        <taxon>Bacillales</taxon>
        <taxon>Paenibacillaceae</taxon>
        <taxon>Paenibacillus</taxon>
    </lineage>
</organism>